<name>A0A928X3X6_LEPEC</name>
<sequence length="126" mass="13957">MAELTGPWLGSYWQAKNPTRFEATFVQAHNSLSGRIVDDSSLGEAQIQGQVTGRQVTFTKTYFNNPSYTIQYTGTVSEDGDHMNGQWRLDARHSGPWEAHRSDDALSQELKAVLAKNVPELASTKG</sequence>
<evidence type="ECO:0000313" key="2">
    <source>
        <dbReference type="Proteomes" id="UP000615026"/>
    </source>
</evidence>
<organism evidence="1 2">
    <name type="scientific">Leptolyngbya cf. ectocarpi LEGE 11479</name>
    <dbReference type="NCBI Taxonomy" id="1828722"/>
    <lineage>
        <taxon>Bacteria</taxon>
        <taxon>Bacillati</taxon>
        <taxon>Cyanobacteriota</taxon>
        <taxon>Cyanophyceae</taxon>
        <taxon>Leptolyngbyales</taxon>
        <taxon>Leptolyngbyaceae</taxon>
        <taxon>Leptolyngbya group</taxon>
        <taxon>Leptolyngbya</taxon>
    </lineage>
</organism>
<keyword evidence="2" id="KW-1185">Reference proteome</keyword>
<dbReference type="EMBL" id="JADEXP010000078">
    <property type="protein sequence ID" value="MBE9067144.1"/>
    <property type="molecule type" value="Genomic_DNA"/>
</dbReference>
<protein>
    <submittedName>
        <fullName evidence="1">Uncharacterized protein</fullName>
    </submittedName>
</protein>
<evidence type="ECO:0000313" key="1">
    <source>
        <dbReference type="EMBL" id="MBE9067144.1"/>
    </source>
</evidence>
<dbReference type="RefSeq" id="WP_193993113.1">
    <property type="nucleotide sequence ID" value="NZ_JADEXP010000078.1"/>
</dbReference>
<dbReference type="Proteomes" id="UP000615026">
    <property type="component" value="Unassembled WGS sequence"/>
</dbReference>
<accession>A0A928X3X6</accession>
<proteinExistence type="predicted"/>
<dbReference type="AlphaFoldDB" id="A0A928X3X6"/>
<reference evidence="1" key="1">
    <citation type="submission" date="2020-10" db="EMBL/GenBank/DDBJ databases">
        <authorList>
            <person name="Castelo-Branco R."/>
            <person name="Eusebio N."/>
            <person name="Adriana R."/>
            <person name="Vieira A."/>
            <person name="Brugerolle De Fraissinette N."/>
            <person name="Rezende De Castro R."/>
            <person name="Schneider M.P."/>
            <person name="Vasconcelos V."/>
            <person name="Leao P.N."/>
        </authorList>
    </citation>
    <scope>NUCLEOTIDE SEQUENCE</scope>
    <source>
        <strain evidence="1">LEGE 11479</strain>
    </source>
</reference>
<gene>
    <name evidence="1" type="ORF">IQ260_10800</name>
</gene>
<comment type="caution">
    <text evidence="1">The sequence shown here is derived from an EMBL/GenBank/DDBJ whole genome shotgun (WGS) entry which is preliminary data.</text>
</comment>